<keyword evidence="2" id="KW-0472">Membrane</keyword>
<dbReference type="AlphaFoldDB" id="A0A225AIK6"/>
<evidence type="ECO:0008006" key="6">
    <source>
        <dbReference type="Google" id="ProtNLM"/>
    </source>
</evidence>
<feature type="transmembrane region" description="Helical" evidence="2">
    <location>
        <begin position="188"/>
        <end position="208"/>
    </location>
</feature>
<keyword evidence="2" id="KW-1133">Transmembrane helix</keyword>
<reference evidence="4 5" key="1">
    <citation type="submission" date="2015-06" db="EMBL/GenBank/DDBJ databases">
        <title>Talaromyces atroroseus IBT 11181 draft genome.</title>
        <authorList>
            <person name="Rasmussen K.B."/>
            <person name="Rasmussen S."/>
            <person name="Petersen B."/>
            <person name="Sicheritz-Ponten T."/>
            <person name="Mortensen U.H."/>
            <person name="Thrane U."/>
        </authorList>
    </citation>
    <scope>NUCLEOTIDE SEQUENCE [LARGE SCALE GENOMIC DNA]</scope>
    <source>
        <strain evidence="4 5">IBT 11181</strain>
    </source>
</reference>
<proteinExistence type="predicted"/>
<dbReference type="Proteomes" id="UP000214365">
    <property type="component" value="Unassembled WGS sequence"/>
</dbReference>
<accession>A0A225AIK6</accession>
<keyword evidence="2" id="KW-0812">Transmembrane</keyword>
<sequence>MRTHWLVILAMASATTAWPWKPAVSPSTPRRSGDIIFVSSAVYDQNAEQLYARDTASTLSTTTSTAADSTTTSSSATTSTSSATTASTASSTETSSTSSTTSGSTATTSSTSTSASTVTAASTTSATTTASSSTVSTTATTSSTSTASTTTTTTTATTSTSTSNASASASAEAAAELAAWNHAGEMRAIIVFSILGGITLGFTLYRIIQCYMRKRRARVNRYSTASASTYSVIPLTAAADGKDARMPHE</sequence>
<dbReference type="STRING" id="1441469.A0A225AIK6"/>
<evidence type="ECO:0000313" key="4">
    <source>
        <dbReference type="EMBL" id="OKL58084.1"/>
    </source>
</evidence>
<feature type="chain" id="PRO_5012736697" description="Mid2 domain-containing protein" evidence="3">
    <location>
        <begin position="18"/>
        <end position="249"/>
    </location>
</feature>
<organism evidence="4 5">
    <name type="scientific">Talaromyces atroroseus</name>
    <dbReference type="NCBI Taxonomy" id="1441469"/>
    <lineage>
        <taxon>Eukaryota</taxon>
        <taxon>Fungi</taxon>
        <taxon>Dikarya</taxon>
        <taxon>Ascomycota</taxon>
        <taxon>Pezizomycotina</taxon>
        <taxon>Eurotiomycetes</taxon>
        <taxon>Eurotiomycetidae</taxon>
        <taxon>Eurotiales</taxon>
        <taxon>Trichocomaceae</taxon>
        <taxon>Talaromyces</taxon>
        <taxon>Talaromyces sect. Trachyspermi</taxon>
    </lineage>
</organism>
<feature type="region of interest" description="Disordered" evidence="1">
    <location>
        <begin position="61"/>
        <end position="164"/>
    </location>
</feature>
<feature type="signal peptide" evidence="3">
    <location>
        <begin position="1"/>
        <end position="17"/>
    </location>
</feature>
<gene>
    <name evidence="4" type="ORF">UA08_06618</name>
</gene>
<evidence type="ECO:0000256" key="3">
    <source>
        <dbReference type="SAM" id="SignalP"/>
    </source>
</evidence>
<protein>
    <recommendedName>
        <fullName evidence="6">Mid2 domain-containing protein</fullName>
    </recommendedName>
</protein>
<evidence type="ECO:0000256" key="2">
    <source>
        <dbReference type="SAM" id="Phobius"/>
    </source>
</evidence>
<dbReference type="OrthoDB" id="10668269at2759"/>
<dbReference type="EMBL" id="LFMY01000010">
    <property type="protein sequence ID" value="OKL58084.1"/>
    <property type="molecule type" value="Genomic_DNA"/>
</dbReference>
<comment type="caution">
    <text evidence="4">The sequence shown here is derived from an EMBL/GenBank/DDBJ whole genome shotgun (WGS) entry which is preliminary data.</text>
</comment>
<dbReference type="GeneID" id="31006373"/>
<evidence type="ECO:0000313" key="5">
    <source>
        <dbReference type="Proteomes" id="UP000214365"/>
    </source>
</evidence>
<name>A0A225AIK6_TALAT</name>
<evidence type="ECO:0000256" key="1">
    <source>
        <dbReference type="SAM" id="MobiDB-lite"/>
    </source>
</evidence>
<keyword evidence="3" id="KW-0732">Signal</keyword>
<dbReference type="RefSeq" id="XP_020118205.1">
    <property type="nucleotide sequence ID" value="XM_020268915.1"/>
</dbReference>
<keyword evidence="5" id="KW-1185">Reference proteome</keyword>